<reference evidence="1" key="1">
    <citation type="submission" date="2018-05" db="EMBL/GenBank/DDBJ databases">
        <authorList>
            <person name="Lanie J.A."/>
            <person name="Ng W.-L."/>
            <person name="Kazmierczak K.M."/>
            <person name="Andrzejewski T.M."/>
            <person name="Davidsen T.M."/>
            <person name="Wayne K.J."/>
            <person name="Tettelin H."/>
            <person name="Glass J.I."/>
            <person name="Rusch D."/>
            <person name="Podicherti R."/>
            <person name="Tsui H.-C.T."/>
            <person name="Winkler M.E."/>
        </authorList>
    </citation>
    <scope>NUCLEOTIDE SEQUENCE</scope>
</reference>
<name>A0A382I894_9ZZZZ</name>
<proteinExistence type="predicted"/>
<evidence type="ECO:0000313" key="1">
    <source>
        <dbReference type="EMBL" id="SVB95860.1"/>
    </source>
</evidence>
<dbReference type="AlphaFoldDB" id="A0A382I894"/>
<accession>A0A382I894</accession>
<organism evidence="1">
    <name type="scientific">marine metagenome</name>
    <dbReference type="NCBI Taxonomy" id="408172"/>
    <lineage>
        <taxon>unclassified sequences</taxon>
        <taxon>metagenomes</taxon>
        <taxon>ecological metagenomes</taxon>
    </lineage>
</organism>
<gene>
    <name evidence="1" type="ORF">METZ01_LOCUS248714</name>
</gene>
<protein>
    <submittedName>
        <fullName evidence="1">Uncharacterized protein</fullName>
    </submittedName>
</protein>
<dbReference type="EMBL" id="UINC01065809">
    <property type="protein sequence ID" value="SVB95860.1"/>
    <property type="molecule type" value="Genomic_DNA"/>
</dbReference>
<sequence>MGGPYSVVVVIRFAFIHQRLFTIGKMGLHWIYYFSDNHYHFQDKGIAERVAQRNWQ</sequence>